<accession>A0ACC1TB17</accession>
<proteinExistence type="predicted"/>
<keyword evidence="2" id="KW-1185">Reference proteome</keyword>
<gene>
    <name evidence="1" type="ORF">NM688_g1546</name>
</gene>
<sequence length="783" mass="88080">MPTPAQPIARPFANTPHGMSFQVPIQSFLDYALPPLRRDLDPEKIIKKMVDTGMKSSHRPITLQDRWRGSPVDPAFGKGETSTVFGRMEDVISTTIQASRPSAKDVQVLPFVFRDNHAGVFSSLDRKTDMFPDAYWQLDTVTECSWSTIAVSGEYKKGESESDQQDNVVKVTSSMHNCLRKDPCRRFTLGFTIENTTMRLWYCDRSQIVCSEPFNPIIDCRWLVHFCLSIAYAEPHHLGWDPTMRQTEDGRYDISVYSSNGALVVYRTLELLSRSGVEALKGRGTRVWKAVRVDDGVESGTPMVLKDTWVDPDRESEGAVLEKLRNAERKPDLQRFVDRTFLSREWDGDVFLDRTCSVLDCTRVFGSRAVISNRQDLRSRFEDASGTTAPPTQPRHASDCKIHYRIIFRDVCTPITKETSLVTIFRALAQITVSLQLMHAVGWVHRDVSTGNILLAKDGTARLADLEYARLLGQGDECRLGTTKFMAIEVDHQKYWFPEQRSLSAEHDDRGSTKAVPAVREGAHIQSTSPGLSHKEHSSGKHKHPKFRYNPLHDLESVWWVAVHFMFTREAVNNSLKVLPEEPGARVSEGQRLYADEFFTSRNSRGFAMILDGSFATAVEALDPSVQDAGAVLEKIRRKLVAFYRKAEGDLSSVEYAKCADGLHAVMMDLFLDVAESPDLQDIHLRPLRPSPPARAPDKRSHAFGDGVDETDPLWKLLGMDKLRSEDANEGLDEPPAEQPVISATDLITKTGRRKAKSNLNAVRTRPYLPRKAKAVVKPPVKA</sequence>
<comment type="caution">
    <text evidence="1">The sequence shown here is derived from an EMBL/GenBank/DDBJ whole genome shotgun (WGS) entry which is preliminary data.</text>
</comment>
<protein>
    <submittedName>
        <fullName evidence="1">Uncharacterized protein</fullName>
    </submittedName>
</protein>
<evidence type="ECO:0000313" key="1">
    <source>
        <dbReference type="EMBL" id="KAJ3557298.1"/>
    </source>
</evidence>
<organism evidence="1 2">
    <name type="scientific">Phlebia brevispora</name>
    <dbReference type="NCBI Taxonomy" id="194682"/>
    <lineage>
        <taxon>Eukaryota</taxon>
        <taxon>Fungi</taxon>
        <taxon>Dikarya</taxon>
        <taxon>Basidiomycota</taxon>
        <taxon>Agaricomycotina</taxon>
        <taxon>Agaricomycetes</taxon>
        <taxon>Polyporales</taxon>
        <taxon>Meruliaceae</taxon>
        <taxon>Phlebia</taxon>
    </lineage>
</organism>
<evidence type="ECO:0000313" key="2">
    <source>
        <dbReference type="Proteomes" id="UP001148662"/>
    </source>
</evidence>
<reference evidence="1" key="1">
    <citation type="submission" date="2022-07" db="EMBL/GenBank/DDBJ databases">
        <title>Genome Sequence of Phlebia brevispora.</title>
        <authorList>
            <person name="Buettner E."/>
        </authorList>
    </citation>
    <scope>NUCLEOTIDE SEQUENCE</scope>
    <source>
        <strain evidence="1">MPL23</strain>
    </source>
</reference>
<dbReference type="Proteomes" id="UP001148662">
    <property type="component" value="Unassembled WGS sequence"/>
</dbReference>
<name>A0ACC1TB17_9APHY</name>
<dbReference type="EMBL" id="JANHOG010000170">
    <property type="protein sequence ID" value="KAJ3557298.1"/>
    <property type="molecule type" value="Genomic_DNA"/>
</dbReference>